<evidence type="ECO:0000259" key="6">
    <source>
        <dbReference type="PROSITE" id="PS51387"/>
    </source>
</evidence>
<dbReference type="InterPro" id="IPR006094">
    <property type="entry name" value="Oxid_FAD_bind_N"/>
</dbReference>
<evidence type="ECO:0000313" key="7">
    <source>
        <dbReference type="EMBL" id="MBF6300912.1"/>
    </source>
</evidence>
<dbReference type="SUPFAM" id="SSF56176">
    <property type="entry name" value="FAD-binding/transporter-associated domain-like"/>
    <property type="match status" value="1"/>
</dbReference>
<name>A0ABS0CWC8_9NOCA</name>
<dbReference type="Gene3D" id="3.40.462.20">
    <property type="match status" value="1"/>
</dbReference>
<dbReference type="InterPro" id="IPR050416">
    <property type="entry name" value="FAD-linked_Oxidoreductase"/>
</dbReference>
<dbReference type="PROSITE" id="PS51387">
    <property type="entry name" value="FAD_PCMH"/>
    <property type="match status" value="1"/>
</dbReference>
<evidence type="ECO:0000256" key="3">
    <source>
        <dbReference type="ARBA" id="ARBA00022630"/>
    </source>
</evidence>
<dbReference type="Pfam" id="PF01565">
    <property type="entry name" value="FAD_binding_4"/>
    <property type="match status" value="1"/>
</dbReference>
<dbReference type="Gene3D" id="3.30.465.10">
    <property type="match status" value="1"/>
</dbReference>
<evidence type="ECO:0000256" key="4">
    <source>
        <dbReference type="ARBA" id="ARBA00022827"/>
    </source>
</evidence>
<comment type="caution">
    <text evidence="7">The sequence shown here is derived from an EMBL/GenBank/DDBJ whole genome shotgun (WGS) entry which is preliminary data.</text>
</comment>
<dbReference type="InterPro" id="IPR016169">
    <property type="entry name" value="FAD-bd_PCMH_sub2"/>
</dbReference>
<dbReference type="PANTHER" id="PTHR42973:SF39">
    <property type="entry name" value="FAD-BINDING PCMH-TYPE DOMAIN-CONTAINING PROTEIN"/>
    <property type="match status" value="1"/>
</dbReference>
<keyword evidence="3" id="KW-0285">Flavoprotein</keyword>
<accession>A0ABS0CWC8</accession>
<dbReference type="RefSeq" id="WP_195132127.1">
    <property type="nucleotide sequence ID" value="NZ_JADLQX010000021.1"/>
</dbReference>
<evidence type="ECO:0000256" key="2">
    <source>
        <dbReference type="ARBA" id="ARBA00005466"/>
    </source>
</evidence>
<dbReference type="EMBL" id="JADLQX010000021">
    <property type="protein sequence ID" value="MBF6300912.1"/>
    <property type="molecule type" value="Genomic_DNA"/>
</dbReference>
<keyword evidence="8" id="KW-1185">Reference proteome</keyword>
<dbReference type="Proteomes" id="UP000702209">
    <property type="component" value="Unassembled WGS sequence"/>
</dbReference>
<organism evidence="7 8">
    <name type="scientific">Nocardia amamiensis</name>
    <dbReference type="NCBI Taxonomy" id="404578"/>
    <lineage>
        <taxon>Bacteria</taxon>
        <taxon>Bacillati</taxon>
        <taxon>Actinomycetota</taxon>
        <taxon>Actinomycetes</taxon>
        <taxon>Mycobacteriales</taxon>
        <taxon>Nocardiaceae</taxon>
        <taxon>Nocardia</taxon>
    </lineage>
</organism>
<gene>
    <name evidence="7" type="ORF">IU459_25690</name>
</gene>
<evidence type="ECO:0000256" key="1">
    <source>
        <dbReference type="ARBA" id="ARBA00001974"/>
    </source>
</evidence>
<comment type="similarity">
    <text evidence="2">Belongs to the oxygen-dependent FAD-linked oxidoreductase family.</text>
</comment>
<dbReference type="InterPro" id="IPR036318">
    <property type="entry name" value="FAD-bd_PCMH-like_sf"/>
</dbReference>
<proteinExistence type="inferred from homology"/>
<dbReference type="Gene3D" id="3.30.43.10">
    <property type="entry name" value="Uridine Diphospho-n-acetylenolpyruvylglucosamine Reductase, domain 2"/>
    <property type="match status" value="1"/>
</dbReference>
<sequence length="436" mass="45938">MTFDELRGALPGRVLLPGDEGFENAARPWTLTVVQPVAAVVHAADAYDVAAVVQYARGAGVPVVTQPTGHGAAGGVADAILLRTRQLDTIEIDPARRVARVGAGTSWGRVQAAAGAHGLTGLAGSNPAVGVTGYTVGGGMSWFSRKHGWASDAVRAFEIVDAEGLRRRVTAQDDPDLFWALRGGSGDFAVVTALEFDLFPAPELFGGRVLWPATRIREVFEAFQEITATAPDELTVWFQRLQIPDAPPMVGMDAVYLGDPDQGRTLLARLDAIGDPIIDKRGVFGAAHIGAITAEPTDPSPSLSRAEQLTELGDAVIKTLIDEPVAPLANLQIRHLGGALAEHRADGGARGPIAEPYLLYCLGLGLPHLAEAVKARRTAIVDALSGQISGGKPFTFLTPDEKASAAFDSATLTRLRELKSARDPHGVIRGNYPVLG</sequence>
<reference evidence="7 8" key="1">
    <citation type="submission" date="2020-10" db="EMBL/GenBank/DDBJ databases">
        <title>Identification of Nocardia species via Next-generation sequencing and recognition of intraspecies genetic diversity.</title>
        <authorList>
            <person name="Li P."/>
            <person name="Li P."/>
            <person name="Lu B."/>
        </authorList>
    </citation>
    <scope>NUCLEOTIDE SEQUENCE [LARGE SCALE GENOMIC DNA]</scope>
    <source>
        <strain evidence="7 8">BJ06-0157</strain>
    </source>
</reference>
<dbReference type="InterPro" id="IPR016166">
    <property type="entry name" value="FAD-bd_PCMH"/>
</dbReference>
<dbReference type="InterPro" id="IPR016167">
    <property type="entry name" value="FAD-bd_PCMH_sub1"/>
</dbReference>
<keyword evidence="4" id="KW-0274">FAD</keyword>
<dbReference type="PANTHER" id="PTHR42973">
    <property type="entry name" value="BINDING OXIDOREDUCTASE, PUTATIVE (AFU_ORTHOLOGUE AFUA_1G17690)-RELATED"/>
    <property type="match status" value="1"/>
</dbReference>
<comment type="cofactor">
    <cofactor evidence="1">
        <name>FAD</name>
        <dbReference type="ChEBI" id="CHEBI:57692"/>
    </cofactor>
</comment>
<keyword evidence="5" id="KW-0560">Oxidoreductase</keyword>
<protein>
    <submittedName>
        <fullName evidence="7">FAD-binding oxidoreductase</fullName>
    </submittedName>
</protein>
<evidence type="ECO:0000256" key="5">
    <source>
        <dbReference type="ARBA" id="ARBA00023002"/>
    </source>
</evidence>
<feature type="domain" description="FAD-binding PCMH-type" evidence="6">
    <location>
        <begin position="33"/>
        <end position="201"/>
    </location>
</feature>
<evidence type="ECO:0000313" key="8">
    <source>
        <dbReference type="Proteomes" id="UP000702209"/>
    </source>
</evidence>